<accession>A0A8R7JWV1</accession>
<reference evidence="2" key="1">
    <citation type="journal article" date="2013" name="Nature">
        <title>Draft genome of the wheat A-genome progenitor Triticum urartu.</title>
        <authorList>
            <person name="Ling H.Q."/>
            <person name="Zhao S."/>
            <person name="Liu D."/>
            <person name="Wang J."/>
            <person name="Sun H."/>
            <person name="Zhang C."/>
            <person name="Fan H."/>
            <person name="Li D."/>
            <person name="Dong L."/>
            <person name="Tao Y."/>
            <person name="Gao C."/>
            <person name="Wu H."/>
            <person name="Li Y."/>
            <person name="Cui Y."/>
            <person name="Guo X."/>
            <person name="Zheng S."/>
            <person name="Wang B."/>
            <person name="Yu K."/>
            <person name="Liang Q."/>
            <person name="Yang W."/>
            <person name="Lou X."/>
            <person name="Chen J."/>
            <person name="Feng M."/>
            <person name="Jian J."/>
            <person name="Zhang X."/>
            <person name="Luo G."/>
            <person name="Jiang Y."/>
            <person name="Liu J."/>
            <person name="Wang Z."/>
            <person name="Sha Y."/>
            <person name="Zhang B."/>
            <person name="Wu H."/>
            <person name="Tang D."/>
            <person name="Shen Q."/>
            <person name="Xue P."/>
            <person name="Zou S."/>
            <person name="Wang X."/>
            <person name="Liu X."/>
            <person name="Wang F."/>
            <person name="Yang Y."/>
            <person name="An X."/>
            <person name="Dong Z."/>
            <person name="Zhang K."/>
            <person name="Zhang X."/>
            <person name="Luo M.C."/>
            <person name="Dvorak J."/>
            <person name="Tong Y."/>
            <person name="Wang J."/>
            <person name="Yang H."/>
            <person name="Li Z."/>
            <person name="Wang D."/>
            <person name="Zhang A."/>
            <person name="Wang J."/>
        </authorList>
    </citation>
    <scope>NUCLEOTIDE SEQUENCE</scope>
    <source>
        <strain evidence="2">cv. G1812</strain>
    </source>
</reference>
<dbReference type="AlphaFoldDB" id="A0A8R7JWV1"/>
<name>A0A8R7JWV1_TRIUA</name>
<proteinExistence type="predicted"/>
<dbReference type="EnsemblPlants" id="TuG1812G0100001244.01.T01">
    <property type="protein sequence ID" value="TuG1812G0100001244.01.T01.cds341514"/>
    <property type="gene ID" value="TuG1812G0100001244.01"/>
</dbReference>
<dbReference type="Proteomes" id="UP000015106">
    <property type="component" value="Chromosome 1"/>
</dbReference>
<dbReference type="Gramene" id="TuG1812G0100001244.01.T01">
    <property type="protein sequence ID" value="TuG1812G0100001244.01.T01.cds341514"/>
    <property type="gene ID" value="TuG1812G0100001244.01"/>
</dbReference>
<evidence type="ECO:0000313" key="2">
    <source>
        <dbReference type="Proteomes" id="UP000015106"/>
    </source>
</evidence>
<reference evidence="1" key="2">
    <citation type="submission" date="2018-03" db="EMBL/GenBank/DDBJ databases">
        <title>The Triticum urartu genome reveals the dynamic nature of wheat genome evolution.</title>
        <authorList>
            <person name="Ling H."/>
            <person name="Ma B."/>
            <person name="Shi X."/>
            <person name="Liu H."/>
            <person name="Dong L."/>
            <person name="Sun H."/>
            <person name="Cao Y."/>
            <person name="Gao Q."/>
            <person name="Zheng S."/>
            <person name="Li Y."/>
            <person name="Yu Y."/>
            <person name="Du H."/>
            <person name="Qi M."/>
            <person name="Li Y."/>
            <person name="Yu H."/>
            <person name="Cui Y."/>
            <person name="Wang N."/>
            <person name="Chen C."/>
            <person name="Wu H."/>
            <person name="Zhao Y."/>
            <person name="Zhang J."/>
            <person name="Li Y."/>
            <person name="Zhou W."/>
            <person name="Zhang B."/>
            <person name="Hu W."/>
            <person name="Eijk M."/>
            <person name="Tang J."/>
            <person name="Witsenboer H."/>
            <person name="Zhao S."/>
            <person name="Li Z."/>
            <person name="Zhang A."/>
            <person name="Wang D."/>
            <person name="Liang C."/>
        </authorList>
    </citation>
    <scope>NUCLEOTIDE SEQUENCE [LARGE SCALE GENOMIC DNA]</scope>
    <source>
        <strain evidence="1">cv. G1812</strain>
    </source>
</reference>
<evidence type="ECO:0000313" key="1">
    <source>
        <dbReference type="EnsemblPlants" id="TuG1812G0100001244.01.T01.cds341514"/>
    </source>
</evidence>
<organism evidence="1 2">
    <name type="scientific">Triticum urartu</name>
    <name type="common">Red wild einkorn</name>
    <name type="synonym">Crithodium urartu</name>
    <dbReference type="NCBI Taxonomy" id="4572"/>
    <lineage>
        <taxon>Eukaryota</taxon>
        <taxon>Viridiplantae</taxon>
        <taxon>Streptophyta</taxon>
        <taxon>Embryophyta</taxon>
        <taxon>Tracheophyta</taxon>
        <taxon>Spermatophyta</taxon>
        <taxon>Magnoliopsida</taxon>
        <taxon>Liliopsida</taxon>
        <taxon>Poales</taxon>
        <taxon>Poaceae</taxon>
        <taxon>BOP clade</taxon>
        <taxon>Pooideae</taxon>
        <taxon>Triticodae</taxon>
        <taxon>Triticeae</taxon>
        <taxon>Triticinae</taxon>
        <taxon>Triticum</taxon>
    </lineage>
</organism>
<sequence>MKRLERLPGLGTWLPAVGRRGCWSWVAVAGRVQASTVAAASPGGGGGGPLAAACEAVGSLFFCGERACDTCKIGFGVGL</sequence>
<protein>
    <submittedName>
        <fullName evidence="1">Uncharacterized protein</fullName>
    </submittedName>
</protein>
<keyword evidence="2" id="KW-1185">Reference proteome</keyword>
<reference evidence="1" key="3">
    <citation type="submission" date="2022-06" db="UniProtKB">
        <authorList>
            <consortium name="EnsemblPlants"/>
        </authorList>
    </citation>
    <scope>IDENTIFICATION</scope>
</reference>